<gene>
    <name evidence="3" type="ORF">RIF23_14950</name>
</gene>
<keyword evidence="2" id="KW-0812">Transmembrane</keyword>
<protein>
    <recommendedName>
        <fullName evidence="5">Helix-hairpin-helix domain-containing protein</fullName>
    </recommendedName>
</protein>
<dbReference type="EMBL" id="JAVLVT010000006">
    <property type="protein sequence ID" value="MDS1271591.1"/>
    <property type="molecule type" value="Genomic_DNA"/>
</dbReference>
<comment type="caution">
    <text evidence="3">The sequence shown here is derived from an EMBL/GenBank/DDBJ whole genome shotgun (WGS) entry which is preliminary data.</text>
</comment>
<accession>A0ABU2H8F7</accession>
<proteinExistence type="predicted"/>
<feature type="transmembrane region" description="Helical" evidence="2">
    <location>
        <begin position="66"/>
        <end position="83"/>
    </location>
</feature>
<keyword evidence="2" id="KW-0472">Membrane</keyword>
<feature type="transmembrane region" description="Helical" evidence="2">
    <location>
        <begin position="38"/>
        <end position="59"/>
    </location>
</feature>
<feature type="region of interest" description="Disordered" evidence="1">
    <location>
        <begin position="123"/>
        <end position="161"/>
    </location>
</feature>
<sequence>MAQMNSGESHPRNDPWNATTPASPRTPGRGRYLPRGTVWVLLPILSLGLLAPFTFTYAAVRRRSPVTVIAAVVFVMLTVTMFASVDTEWVFDIALGLNLVGSICAAIALRPHVFRVTEVPVDQVPAARPGGPGPQPGEAEPTRMLSAPHQQRPGPPNGPAHARAAARALAHEEPSRAVELGIGRPDRQTGYDDGGLIDLNRAPAAGLAQLPGLASHHVEALLQSRASEGAFLSLEDAMIRAEIPPHLENQLAEYAIVY</sequence>
<dbReference type="InterPro" id="IPR010994">
    <property type="entry name" value="RuvA_2-like"/>
</dbReference>
<reference evidence="4" key="1">
    <citation type="submission" date="2023-07" db="EMBL/GenBank/DDBJ databases">
        <title>Novel species in the genus Lipingzhangella isolated from Sambhar Salt Lake.</title>
        <authorList>
            <person name="Jiya N."/>
            <person name="Kajale S."/>
            <person name="Sharma A."/>
        </authorList>
    </citation>
    <scope>NUCLEOTIDE SEQUENCE [LARGE SCALE GENOMIC DNA]</scope>
    <source>
        <strain evidence="4">LS1_29</strain>
    </source>
</reference>
<evidence type="ECO:0000256" key="2">
    <source>
        <dbReference type="SAM" id="Phobius"/>
    </source>
</evidence>
<keyword evidence="4" id="KW-1185">Reference proteome</keyword>
<keyword evidence="2" id="KW-1133">Transmembrane helix</keyword>
<organism evidence="3 4">
    <name type="scientific">Lipingzhangella rawalii</name>
    <dbReference type="NCBI Taxonomy" id="2055835"/>
    <lineage>
        <taxon>Bacteria</taxon>
        <taxon>Bacillati</taxon>
        <taxon>Actinomycetota</taxon>
        <taxon>Actinomycetes</taxon>
        <taxon>Streptosporangiales</taxon>
        <taxon>Nocardiopsidaceae</taxon>
        <taxon>Lipingzhangella</taxon>
    </lineage>
</organism>
<name>A0ABU2H8F7_9ACTN</name>
<feature type="transmembrane region" description="Helical" evidence="2">
    <location>
        <begin position="89"/>
        <end position="109"/>
    </location>
</feature>
<evidence type="ECO:0000313" key="3">
    <source>
        <dbReference type="EMBL" id="MDS1271591.1"/>
    </source>
</evidence>
<feature type="region of interest" description="Disordered" evidence="1">
    <location>
        <begin position="1"/>
        <end position="29"/>
    </location>
</feature>
<dbReference type="RefSeq" id="WP_310913138.1">
    <property type="nucleotide sequence ID" value="NZ_JAVLVT010000006.1"/>
</dbReference>
<dbReference type="SUPFAM" id="SSF47781">
    <property type="entry name" value="RuvA domain 2-like"/>
    <property type="match status" value="1"/>
</dbReference>
<evidence type="ECO:0000313" key="4">
    <source>
        <dbReference type="Proteomes" id="UP001250214"/>
    </source>
</evidence>
<evidence type="ECO:0000256" key="1">
    <source>
        <dbReference type="SAM" id="MobiDB-lite"/>
    </source>
</evidence>
<evidence type="ECO:0008006" key="5">
    <source>
        <dbReference type="Google" id="ProtNLM"/>
    </source>
</evidence>
<dbReference type="Proteomes" id="UP001250214">
    <property type="component" value="Unassembled WGS sequence"/>
</dbReference>